<dbReference type="KEGG" id="agf:ET445_16810"/>
<dbReference type="OrthoDB" id="7945987at2"/>
<dbReference type="InterPro" id="IPR011991">
    <property type="entry name" value="ArsR-like_HTH"/>
</dbReference>
<keyword evidence="2" id="KW-0238">DNA-binding</keyword>
<dbReference type="Gene3D" id="1.10.10.10">
    <property type="entry name" value="Winged helix-like DNA-binding domain superfamily/Winged helix DNA-binding domain"/>
    <property type="match status" value="1"/>
</dbReference>
<evidence type="ECO:0000256" key="3">
    <source>
        <dbReference type="ARBA" id="ARBA00023163"/>
    </source>
</evidence>
<organism evidence="5 6">
    <name type="scientific">Agromyces protaetiae</name>
    <dbReference type="NCBI Taxonomy" id="2509455"/>
    <lineage>
        <taxon>Bacteria</taxon>
        <taxon>Bacillati</taxon>
        <taxon>Actinomycetota</taxon>
        <taxon>Actinomycetes</taxon>
        <taxon>Micrococcales</taxon>
        <taxon>Microbacteriaceae</taxon>
        <taxon>Agromyces</taxon>
    </lineage>
</organism>
<evidence type="ECO:0000259" key="4">
    <source>
        <dbReference type="SMART" id="SM00418"/>
    </source>
</evidence>
<dbReference type="AlphaFoldDB" id="A0A4P6FEN9"/>
<evidence type="ECO:0000313" key="5">
    <source>
        <dbReference type="EMBL" id="QAY74750.1"/>
    </source>
</evidence>
<dbReference type="PANTHER" id="PTHR33154:SF15">
    <property type="entry name" value="REGULATORY PROTEIN ARSR"/>
    <property type="match status" value="1"/>
</dbReference>
<name>A0A4P6FEN9_9MICO</name>
<dbReference type="SMART" id="SM00418">
    <property type="entry name" value="HTH_ARSR"/>
    <property type="match status" value="1"/>
</dbReference>
<dbReference type="GO" id="GO:0003700">
    <property type="term" value="F:DNA-binding transcription factor activity"/>
    <property type="evidence" value="ECO:0007669"/>
    <property type="project" value="InterPro"/>
</dbReference>
<keyword evidence="6" id="KW-1185">Reference proteome</keyword>
<proteinExistence type="predicted"/>
<evidence type="ECO:0000313" key="6">
    <source>
        <dbReference type="Proteomes" id="UP000291259"/>
    </source>
</evidence>
<dbReference type="GO" id="GO:0003677">
    <property type="term" value="F:DNA binding"/>
    <property type="evidence" value="ECO:0007669"/>
    <property type="project" value="UniProtKB-KW"/>
</dbReference>
<gene>
    <name evidence="5" type="ORF">ET445_16810</name>
</gene>
<protein>
    <submittedName>
        <fullName evidence="5">ArsR family transcriptional regulator</fullName>
    </submittedName>
</protein>
<dbReference type="InterPro" id="IPR036388">
    <property type="entry name" value="WH-like_DNA-bd_sf"/>
</dbReference>
<dbReference type="RefSeq" id="WP_129192294.1">
    <property type="nucleotide sequence ID" value="NZ_CP035491.1"/>
</dbReference>
<keyword evidence="3" id="KW-0804">Transcription</keyword>
<dbReference type="InterPro" id="IPR036390">
    <property type="entry name" value="WH_DNA-bd_sf"/>
</dbReference>
<dbReference type="EMBL" id="CP035491">
    <property type="protein sequence ID" value="QAY74750.1"/>
    <property type="molecule type" value="Genomic_DNA"/>
</dbReference>
<dbReference type="InterPro" id="IPR001845">
    <property type="entry name" value="HTH_ArsR_DNA-bd_dom"/>
</dbReference>
<accession>A0A4P6FEN9</accession>
<sequence length="196" mass="21968">MTEPTSTEPTSIDVRDPGPLRALANPVRLRLLGMLRVDGPATVGQLAERSGEAAGSVSYHLQTLAKHGFVVEVPELARDRRERWWQAVHDFTHVGAESAAGDPERRDASEAMRRAVLDSYHRELLDALEAELTLEPEWIEASDSSDIAAHLTLDEFRELAADLAAVRDKWFARGRDRRDGTRTVRLITHAFPRVER</sequence>
<dbReference type="Pfam" id="PF12840">
    <property type="entry name" value="HTH_20"/>
    <property type="match status" value="1"/>
</dbReference>
<feature type="domain" description="HTH arsR-type" evidence="4">
    <location>
        <begin position="18"/>
        <end position="90"/>
    </location>
</feature>
<dbReference type="Proteomes" id="UP000291259">
    <property type="component" value="Chromosome"/>
</dbReference>
<evidence type="ECO:0000256" key="2">
    <source>
        <dbReference type="ARBA" id="ARBA00023125"/>
    </source>
</evidence>
<dbReference type="SUPFAM" id="SSF46785">
    <property type="entry name" value="Winged helix' DNA-binding domain"/>
    <property type="match status" value="1"/>
</dbReference>
<dbReference type="CDD" id="cd00090">
    <property type="entry name" value="HTH_ARSR"/>
    <property type="match status" value="1"/>
</dbReference>
<evidence type="ECO:0000256" key="1">
    <source>
        <dbReference type="ARBA" id="ARBA00023015"/>
    </source>
</evidence>
<keyword evidence="1" id="KW-0805">Transcription regulation</keyword>
<dbReference type="PANTHER" id="PTHR33154">
    <property type="entry name" value="TRANSCRIPTIONAL REGULATOR, ARSR FAMILY"/>
    <property type="match status" value="1"/>
</dbReference>
<reference evidence="5 6" key="1">
    <citation type="submission" date="2019-01" db="EMBL/GenBank/DDBJ databases">
        <title>Genome sequencing of strain FW100M-8.</title>
        <authorList>
            <person name="Heo J."/>
            <person name="Kim S.-J."/>
            <person name="Kim J.-S."/>
            <person name="Hong S.-B."/>
            <person name="Kwon S.-W."/>
        </authorList>
    </citation>
    <scope>NUCLEOTIDE SEQUENCE [LARGE SCALE GENOMIC DNA]</scope>
    <source>
        <strain evidence="5 6">FW100M-8</strain>
    </source>
</reference>
<dbReference type="InterPro" id="IPR051081">
    <property type="entry name" value="HTH_MetalResp_TranReg"/>
</dbReference>